<feature type="domain" description="RanBP2-type" evidence="5">
    <location>
        <begin position="314"/>
        <end position="343"/>
    </location>
</feature>
<dbReference type="AlphaFoldDB" id="A0ABD3D502"/>
<reference evidence="7" key="1">
    <citation type="journal article" date="2024" name="IScience">
        <title>Strigolactones Initiate the Formation of Haustorium-like Structures in Castilleja.</title>
        <authorList>
            <person name="Buerger M."/>
            <person name="Peterson D."/>
            <person name="Chory J."/>
        </authorList>
    </citation>
    <scope>NUCLEOTIDE SEQUENCE [LARGE SCALE GENOMIC DNA]</scope>
</reference>
<feature type="domain" description="RanBP2-type" evidence="5">
    <location>
        <begin position="386"/>
        <end position="415"/>
    </location>
</feature>
<dbReference type="PROSITE" id="PS50199">
    <property type="entry name" value="ZF_RANBP2_2"/>
    <property type="match status" value="4"/>
</dbReference>
<evidence type="ECO:0000256" key="3">
    <source>
        <dbReference type="ARBA" id="ARBA00022833"/>
    </source>
</evidence>
<keyword evidence="1" id="KW-0479">Metal-binding</keyword>
<name>A0ABD3D502_9LAMI</name>
<keyword evidence="3" id="KW-0862">Zinc</keyword>
<dbReference type="InterPro" id="IPR001876">
    <property type="entry name" value="Znf_RanBP2"/>
</dbReference>
<evidence type="ECO:0000259" key="5">
    <source>
        <dbReference type="PROSITE" id="PS50199"/>
    </source>
</evidence>
<dbReference type="SUPFAM" id="SSF90209">
    <property type="entry name" value="Ran binding protein zinc finger-like"/>
    <property type="match status" value="4"/>
</dbReference>
<dbReference type="EMBL" id="JAVIJP010000026">
    <property type="protein sequence ID" value="KAL3637356.1"/>
    <property type="molecule type" value="Genomic_DNA"/>
</dbReference>
<accession>A0ABD3D502</accession>
<protein>
    <recommendedName>
        <fullName evidence="5">RanBP2-type domain-containing protein</fullName>
    </recommendedName>
</protein>
<dbReference type="Gene3D" id="4.10.1060.10">
    <property type="entry name" value="Zinc finger, RanBP2-type"/>
    <property type="match status" value="4"/>
</dbReference>
<dbReference type="PROSITE" id="PS01358">
    <property type="entry name" value="ZF_RANBP2_1"/>
    <property type="match status" value="4"/>
</dbReference>
<feature type="domain" description="RanBP2-type" evidence="5">
    <location>
        <begin position="276"/>
        <end position="305"/>
    </location>
</feature>
<feature type="domain" description="RanBP2-type" evidence="5">
    <location>
        <begin position="353"/>
        <end position="382"/>
    </location>
</feature>
<evidence type="ECO:0000256" key="2">
    <source>
        <dbReference type="ARBA" id="ARBA00022771"/>
    </source>
</evidence>
<dbReference type="SMART" id="SM00547">
    <property type="entry name" value="ZnF_RBZ"/>
    <property type="match status" value="4"/>
</dbReference>
<dbReference type="PANTHER" id="PTHR23111">
    <property type="entry name" value="ZINC FINGER PROTEIN"/>
    <property type="match status" value="1"/>
</dbReference>
<evidence type="ECO:0000256" key="1">
    <source>
        <dbReference type="ARBA" id="ARBA00022723"/>
    </source>
</evidence>
<proteinExistence type="predicted"/>
<gene>
    <name evidence="6" type="ORF">CASFOL_019655</name>
</gene>
<keyword evidence="2 4" id="KW-0863">Zinc-finger</keyword>
<dbReference type="InterPro" id="IPR036443">
    <property type="entry name" value="Znf_RanBP2_sf"/>
</dbReference>
<evidence type="ECO:0000313" key="6">
    <source>
        <dbReference type="EMBL" id="KAL3637356.1"/>
    </source>
</evidence>
<sequence>MASSRLLMVLASPITRNFCNISQTRPLHFNYLLPSLQHLKRYSSSCSASTVDFGSSTLTTDNSSSISSHPWPEWVNFVDGLKAKGYLTQNAAPSENDGGADDDGGLVLHTESKLVKDACLSFARDRFDIFKSLSTQDVQTIVEKGCPKLFRKAVNSSKRLRAYTGLDEGDVCSNCSLRGSCDRAYVMLSDSESAARTVDVVRILLVYALDPLFISGENKPPGRELVESSVRKLLSQLIELGETIIDPDIPKPAAVTSQRKKQPIGLSGKPINIEMKTGDWVCDKCNFMNFARNIKCLKCEAERHNIIAADAVMKKGDWHCPKCNFMNFARNTQCRKCETERPNNIVAVDEVMREGDWNCPKCSFMNFASKTQCFRCQEPRPKRQLKPGDWECPDCDFVNFSWNTVCRMCNLDRPIESGKDQGTWKKPY</sequence>
<dbReference type="GO" id="GO:0008270">
    <property type="term" value="F:zinc ion binding"/>
    <property type="evidence" value="ECO:0007669"/>
    <property type="project" value="UniProtKB-KW"/>
</dbReference>
<dbReference type="Proteomes" id="UP001632038">
    <property type="component" value="Unassembled WGS sequence"/>
</dbReference>
<evidence type="ECO:0000313" key="7">
    <source>
        <dbReference type="Proteomes" id="UP001632038"/>
    </source>
</evidence>
<dbReference type="Pfam" id="PF00641">
    <property type="entry name" value="Zn_ribbon_RanBP"/>
    <property type="match status" value="4"/>
</dbReference>
<evidence type="ECO:0000256" key="4">
    <source>
        <dbReference type="PROSITE-ProRule" id="PRU00322"/>
    </source>
</evidence>
<dbReference type="PANTHER" id="PTHR23111:SF40">
    <property type="entry name" value="RNA-BINDING PROTEIN INVOLVED IN HETEROCHROMATIN ASSEMBLY-RELATED"/>
    <property type="match status" value="1"/>
</dbReference>
<comment type="caution">
    <text evidence="6">The sequence shown here is derived from an EMBL/GenBank/DDBJ whole genome shotgun (WGS) entry which is preliminary data.</text>
</comment>
<organism evidence="6 7">
    <name type="scientific">Castilleja foliolosa</name>
    <dbReference type="NCBI Taxonomy" id="1961234"/>
    <lineage>
        <taxon>Eukaryota</taxon>
        <taxon>Viridiplantae</taxon>
        <taxon>Streptophyta</taxon>
        <taxon>Embryophyta</taxon>
        <taxon>Tracheophyta</taxon>
        <taxon>Spermatophyta</taxon>
        <taxon>Magnoliopsida</taxon>
        <taxon>eudicotyledons</taxon>
        <taxon>Gunneridae</taxon>
        <taxon>Pentapetalae</taxon>
        <taxon>asterids</taxon>
        <taxon>lamiids</taxon>
        <taxon>Lamiales</taxon>
        <taxon>Orobanchaceae</taxon>
        <taxon>Pedicularideae</taxon>
        <taxon>Castillejinae</taxon>
        <taxon>Castilleja</taxon>
    </lineage>
</organism>
<keyword evidence="7" id="KW-1185">Reference proteome</keyword>